<dbReference type="PROSITE" id="PS50850">
    <property type="entry name" value="MFS"/>
    <property type="match status" value="1"/>
</dbReference>
<feature type="transmembrane region" description="Helical" evidence="6">
    <location>
        <begin position="143"/>
        <end position="165"/>
    </location>
</feature>
<accession>A0A366JG33</accession>
<feature type="transmembrane region" description="Helical" evidence="6">
    <location>
        <begin position="177"/>
        <end position="196"/>
    </location>
</feature>
<dbReference type="PANTHER" id="PTHR23523:SF2">
    <property type="entry name" value="2-NITROIMIDAZOLE TRANSPORTER"/>
    <property type="match status" value="1"/>
</dbReference>
<dbReference type="GO" id="GO:0022857">
    <property type="term" value="F:transmembrane transporter activity"/>
    <property type="evidence" value="ECO:0007669"/>
    <property type="project" value="InterPro"/>
</dbReference>
<evidence type="ECO:0000256" key="6">
    <source>
        <dbReference type="SAM" id="Phobius"/>
    </source>
</evidence>
<keyword evidence="2" id="KW-0813">Transport</keyword>
<name>A0A366JG33_CYTFI</name>
<dbReference type="Pfam" id="PF07690">
    <property type="entry name" value="MFS_1"/>
    <property type="match status" value="1"/>
</dbReference>
<feature type="transmembrane region" description="Helical" evidence="6">
    <location>
        <begin position="376"/>
        <end position="399"/>
    </location>
</feature>
<dbReference type="InterPro" id="IPR036259">
    <property type="entry name" value="MFS_trans_sf"/>
</dbReference>
<evidence type="ECO:0000256" key="2">
    <source>
        <dbReference type="ARBA" id="ARBA00022448"/>
    </source>
</evidence>
<comment type="caution">
    <text evidence="8">The sequence shown here is derived from an EMBL/GenBank/DDBJ whole genome shotgun (WGS) entry which is preliminary data.</text>
</comment>
<keyword evidence="5 6" id="KW-0472">Membrane</keyword>
<evidence type="ECO:0000256" key="1">
    <source>
        <dbReference type="ARBA" id="ARBA00004651"/>
    </source>
</evidence>
<evidence type="ECO:0000256" key="4">
    <source>
        <dbReference type="ARBA" id="ARBA00022989"/>
    </source>
</evidence>
<organism evidence="8 9">
    <name type="scientific">Cytobacillus firmus</name>
    <name type="common">Bacillus firmus</name>
    <dbReference type="NCBI Taxonomy" id="1399"/>
    <lineage>
        <taxon>Bacteria</taxon>
        <taxon>Bacillati</taxon>
        <taxon>Bacillota</taxon>
        <taxon>Bacilli</taxon>
        <taxon>Bacillales</taxon>
        <taxon>Bacillaceae</taxon>
        <taxon>Cytobacillus</taxon>
    </lineage>
</organism>
<dbReference type="Gene3D" id="1.20.1250.20">
    <property type="entry name" value="MFS general substrate transporter like domains"/>
    <property type="match status" value="2"/>
</dbReference>
<feature type="transmembrane region" description="Helical" evidence="6">
    <location>
        <begin position="287"/>
        <end position="311"/>
    </location>
</feature>
<keyword evidence="3 6" id="KW-0812">Transmembrane</keyword>
<dbReference type="AlphaFoldDB" id="A0A366JG33"/>
<keyword evidence="4 6" id="KW-1133">Transmembrane helix</keyword>
<dbReference type="InterPro" id="IPR011701">
    <property type="entry name" value="MFS"/>
</dbReference>
<sequence>MLTSIVPIQSIRKKMKPMNLRTLFIRTREGNVRNSEANSHPHGIPAKAGDWLPIAALFIASLNLRPTISSISPILEVIRKDLDMNAFTASLLTSIPVLCMGFLSPLSIRLGKHIGFERGIACSLVMITGGTLLRMVAHSTPMMLLTAVLTGIGIAVMGPLLSGYIKKHFFRNIPIMIALYSMALSLGAALGASLSAPIQMKLHSWQTALAFWALLAVTAVPVWYAVVKQQVYTPIIEASEPSQTSALPWGNKKAWLLTIHFGLMALVFYSLMGWLPPMMESAGYSSFYAGMLLTMFALVQIPSGLVVHMLLKRFPSRLVWLLSASFLQLIGLILIFFATLPWLAALLCGLGCGMLFTLGSLLPIDEAANPHEAASWAAMTQSVGYLIGAIGPIFVGWVNDITHKFGFAIAGLILITLILTMVQWLIGQRKAKSAVETAA</sequence>
<evidence type="ECO:0000313" key="8">
    <source>
        <dbReference type="EMBL" id="RBP85410.1"/>
    </source>
</evidence>
<feature type="transmembrane region" description="Helical" evidence="6">
    <location>
        <begin position="254"/>
        <end position="275"/>
    </location>
</feature>
<dbReference type="GO" id="GO:0005886">
    <property type="term" value="C:plasma membrane"/>
    <property type="evidence" value="ECO:0007669"/>
    <property type="project" value="UniProtKB-SubCell"/>
</dbReference>
<gene>
    <name evidence="8" type="ORF">DFO70_1436</name>
</gene>
<dbReference type="EMBL" id="QNSF01000043">
    <property type="protein sequence ID" value="RBP85410.1"/>
    <property type="molecule type" value="Genomic_DNA"/>
</dbReference>
<evidence type="ECO:0000313" key="9">
    <source>
        <dbReference type="Proteomes" id="UP000252731"/>
    </source>
</evidence>
<feature type="transmembrane region" description="Helical" evidence="6">
    <location>
        <begin position="120"/>
        <end position="137"/>
    </location>
</feature>
<proteinExistence type="predicted"/>
<reference evidence="8 9" key="1">
    <citation type="submission" date="2018-06" db="EMBL/GenBank/DDBJ databases">
        <title>Freshwater and sediment microbial communities from various areas in North America, analyzing microbe dynamics in response to fracking.</title>
        <authorList>
            <person name="Lamendella R."/>
        </authorList>
    </citation>
    <scope>NUCLEOTIDE SEQUENCE [LARGE SCALE GENOMIC DNA]</scope>
    <source>
        <strain evidence="8 9">14_TX</strain>
    </source>
</reference>
<dbReference type="InterPro" id="IPR020846">
    <property type="entry name" value="MFS_dom"/>
</dbReference>
<dbReference type="PANTHER" id="PTHR23523">
    <property type="match status" value="1"/>
</dbReference>
<evidence type="ECO:0000256" key="5">
    <source>
        <dbReference type="ARBA" id="ARBA00023136"/>
    </source>
</evidence>
<feature type="transmembrane region" description="Helical" evidence="6">
    <location>
        <begin position="318"/>
        <end position="337"/>
    </location>
</feature>
<evidence type="ECO:0000256" key="3">
    <source>
        <dbReference type="ARBA" id="ARBA00022692"/>
    </source>
</evidence>
<feature type="transmembrane region" description="Helical" evidence="6">
    <location>
        <begin position="86"/>
        <end position="108"/>
    </location>
</feature>
<protein>
    <submittedName>
        <fullName evidence="8">CP family cyanate transporter-like MFS transporter</fullName>
    </submittedName>
</protein>
<dbReference type="Proteomes" id="UP000252731">
    <property type="component" value="Unassembled WGS sequence"/>
</dbReference>
<feature type="transmembrane region" description="Helical" evidence="6">
    <location>
        <begin position="208"/>
        <end position="227"/>
    </location>
</feature>
<comment type="subcellular location">
    <subcellularLocation>
        <location evidence="1">Cell membrane</location>
        <topology evidence="1">Multi-pass membrane protein</topology>
    </subcellularLocation>
</comment>
<evidence type="ECO:0000259" key="7">
    <source>
        <dbReference type="PROSITE" id="PS50850"/>
    </source>
</evidence>
<feature type="domain" description="Major facilitator superfamily (MFS) profile" evidence="7">
    <location>
        <begin position="53"/>
        <end position="431"/>
    </location>
</feature>
<dbReference type="SUPFAM" id="SSF103473">
    <property type="entry name" value="MFS general substrate transporter"/>
    <property type="match status" value="1"/>
</dbReference>
<keyword evidence="9" id="KW-1185">Reference proteome</keyword>
<dbReference type="InterPro" id="IPR052524">
    <property type="entry name" value="MFS_Cyanate_Porter"/>
</dbReference>
<feature type="transmembrane region" description="Helical" evidence="6">
    <location>
        <begin position="343"/>
        <end position="364"/>
    </location>
</feature>
<feature type="transmembrane region" description="Helical" evidence="6">
    <location>
        <begin position="405"/>
        <end position="426"/>
    </location>
</feature>